<dbReference type="Gene3D" id="3.30.160.100">
    <property type="entry name" value="Ribosome hibernation promotion factor-like"/>
    <property type="match status" value="1"/>
</dbReference>
<proteinExistence type="predicted"/>
<accession>A0A644X1T5</accession>
<dbReference type="Pfam" id="PF02482">
    <property type="entry name" value="Ribosomal_S30AE"/>
    <property type="match status" value="1"/>
</dbReference>
<dbReference type="InterPro" id="IPR003489">
    <property type="entry name" value="RHF/RaiA"/>
</dbReference>
<reference evidence="1" key="1">
    <citation type="submission" date="2019-08" db="EMBL/GenBank/DDBJ databases">
        <authorList>
            <person name="Kucharzyk K."/>
            <person name="Murdoch R.W."/>
            <person name="Higgins S."/>
            <person name="Loffler F."/>
        </authorList>
    </citation>
    <scope>NUCLEOTIDE SEQUENCE</scope>
</reference>
<name>A0A644X1T5_9ZZZZ</name>
<dbReference type="EMBL" id="VSSQ01001648">
    <property type="protein sequence ID" value="MPM10076.1"/>
    <property type="molecule type" value="Genomic_DNA"/>
</dbReference>
<gene>
    <name evidence="1" type="primary">hpf_7</name>
    <name evidence="1" type="ORF">SDC9_56400</name>
</gene>
<dbReference type="AlphaFoldDB" id="A0A644X1T5"/>
<evidence type="ECO:0000313" key="1">
    <source>
        <dbReference type="EMBL" id="MPM10076.1"/>
    </source>
</evidence>
<dbReference type="InterPro" id="IPR036567">
    <property type="entry name" value="RHF-like"/>
</dbReference>
<dbReference type="NCBIfam" id="TIGR00741">
    <property type="entry name" value="yfiA"/>
    <property type="match status" value="1"/>
</dbReference>
<dbReference type="CDD" id="cd00552">
    <property type="entry name" value="RaiA"/>
    <property type="match status" value="1"/>
</dbReference>
<protein>
    <submittedName>
        <fullName evidence="1">Ribosome hibernation promotion factor</fullName>
    </submittedName>
</protein>
<sequence length="99" mass="11360">MKLRVQSINFDATKALESYVEKKTKKLTRLFDEILNVEVYLKVVKPETATNKEAEIKISVPSAEFFASKVCDTFEEAVDLSVEALEKQIVKYKEKLSKK</sequence>
<organism evidence="1">
    <name type="scientific">bioreactor metagenome</name>
    <dbReference type="NCBI Taxonomy" id="1076179"/>
    <lineage>
        <taxon>unclassified sequences</taxon>
        <taxon>metagenomes</taxon>
        <taxon>ecological metagenomes</taxon>
    </lineage>
</organism>
<dbReference type="SUPFAM" id="SSF69754">
    <property type="entry name" value="Ribosome binding protein Y (YfiA homologue)"/>
    <property type="match status" value="1"/>
</dbReference>
<comment type="caution">
    <text evidence="1">The sequence shown here is derived from an EMBL/GenBank/DDBJ whole genome shotgun (WGS) entry which is preliminary data.</text>
</comment>